<sequence length="68" mass="7333">MAIHPAHVPVLNEVFAPTREDLDRCARLVAASESAQRDSIGALTFEGRLVDEVMAETARAVLARHGHG</sequence>
<name>A0A0K8PEG7_STRAJ</name>
<accession>A0A0K8PEG7</accession>
<dbReference type="PANTHER" id="PTHR32308">
    <property type="entry name" value="LYASE BETA SUBUNIT, PUTATIVE (AFU_ORTHOLOGUE AFUA_4G13030)-RELATED"/>
    <property type="match status" value="1"/>
</dbReference>
<evidence type="ECO:0000313" key="5">
    <source>
        <dbReference type="Proteomes" id="UP000053859"/>
    </source>
</evidence>
<evidence type="ECO:0000313" key="4">
    <source>
        <dbReference type="EMBL" id="GAP45784.1"/>
    </source>
</evidence>
<dbReference type="PANTHER" id="PTHR32308:SF0">
    <property type="entry name" value="HPCH_HPAI ALDOLASE_CITRATE LYASE DOMAIN-CONTAINING PROTEIN"/>
    <property type="match status" value="1"/>
</dbReference>
<evidence type="ECO:0000256" key="1">
    <source>
        <dbReference type="ARBA" id="ARBA00001946"/>
    </source>
</evidence>
<dbReference type="OrthoDB" id="5172636at2"/>
<protein>
    <submittedName>
        <fullName evidence="4">Citrate (Pro-3S)-lyase, beta subunit</fullName>
    </submittedName>
</protein>
<dbReference type="InterPro" id="IPR040442">
    <property type="entry name" value="Pyrv_kinase-like_dom_sf"/>
</dbReference>
<proteinExistence type="predicted"/>
<reference evidence="4" key="1">
    <citation type="journal article" date="2015" name="Genome Announc.">
        <title>Draft Genome Sequence of Thiostrepton-Producing Streptomyces azureus ATCC 14921.</title>
        <authorList>
            <person name="Sakihara K."/>
            <person name="Maeda J."/>
            <person name="Tashiro K."/>
            <person name="Fujino Y."/>
            <person name="Kuhara S."/>
            <person name="Ohshima T."/>
            <person name="Ogata S."/>
            <person name="Doi K."/>
        </authorList>
    </citation>
    <scope>NUCLEOTIDE SEQUENCE [LARGE SCALE GENOMIC DNA]</scope>
    <source>
        <strain evidence="4">ATCC14921</strain>
    </source>
</reference>
<keyword evidence="4" id="KW-0456">Lyase</keyword>
<keyword evidence="5" id="KW-1185">Reference proteome</keyword>
<evidence type="ECO:0000256" key="2">
    <source>
        <dbReference type="ARBA" id="ARBA00022723"/>
    </source>
</evidence>
<evidence type="ECO:0000256" key="3">
    <source>
        <dbReference type="ARBA" id="ARBA00022842"/>
    </source>
</evidence>
<keyword evidence="3" id="KW-0460">Magnesium</keyword>
<dbReference type="RefSeq" id="WP_059414554.1">
    <property type="nucleotide sequence ID" value="NZ_DF968195.1"/>
</dbReference>
<dbReference type="EMBL" id="DF968195">
    <property type="protein sequence ID" value="GAP45784.1"/>
    <property type="molecule type" value="Genomic_DNA"/>
</dbReference>
<dbReference type="AlphaFoldDB" id="A0A0K8PEG7"/>
<dbReference type="GO" id="GO:0000287">
    <property type="term" value="F:magnesium ion binding"/>
    <property type="evidence" value="ECO:0007669"/>
    <property type="project" value="TreeGrafter"/>
</dbReference>
<dbReference type="Gene3D" id="3.20.20.60">
    <property type="entry name" value="Phosphoenolpyruvate-binding domains"/>
    <property type="match status" value="1"/>
</dbReference>
<dbReference type="GO" id="GO:0016829">
    <property type="term" value="F:lyase activity"/>
    <property type="evidence" value="ECO:0007669"/>
    <property type="project" value="UniProtKB-KW"/>
</dbReference>
<dbReference type="Proteomes" id="UP000053859">
    <property type="component" value="Unassembled WGS sequence"/>
</dbReference>
<gene>
    <name evidence="4" type="ORF">SAZU_0514</name>
</gene>
<organism evidence="4 5">
    <name type="scientific">Streptomyces azureus</name>
    <dbReference type="NCBI Taxonomy" id="146537"/>
    <lineage>
        <taxon>Bacteria</taxon>
        <taxon>Bacillati</taxon>
        <taxon>Actinomycetota</taxon>
        <taxon>Actinomycetes</taxon>
        <taxon>Kitasatosporales</taxon>
        <taxon>Streptomycetaceae</taxon>
        <taxon>Streptomyces</taxon>
    </lineage>
</organism>
<dbReference type="GO" id="GO:0006107">
    <property type="term" value="P:oxaloacetate metabolic process"/>
    <property type="evidence" value="ECO:0007669"/>
    <property type="project" value="TreeGrafter"/>
</dbReference>
<dbReference type="PATRIC" id="fig|146537.3.peg.539"/>
<comment type="cofactor">
    <cofactor evidence="1">
        <name>Mg(2+)</name>
        <dbReference type="ChEBI" id="CHEBI:18420"/>
    </cofactor>
</comment>
<keyword evidence="2" id="KW-0479">Metal-binding</keyword>